<dbReference type="EMBL" id="JAGPXE010000007">
    <property type="protein sequence ID" value="MBQ0925918.1"/>
    <property type="molecule type" value="Genomic_DNA"/>
</dbReference>
<keyword evidence="3" id="KW-1185">Reference proteome</keyword>
<proteinExistence type="predicted"/>
<dbReference type="Proteomes" id="UP000674084">
    <property type="component" value="Unassembled WGS sequence"/>
</dbReference>
<evidence type="ECO:0000256" key="1">
    <source>
        <dbReference type="SAM" id="Phobius"/>
    </source>
</evidence>
<feature type="transmembrane region" description="Helical" evidence="1">
    <location>
        <begin position="113"/>
        <end position="143"/>
    </location>
</feature>
<reference evidence="2 3" key="1">
    <citation type="submission" date="2021-04" db="EMBL/GenBank/DDBJ databases">
        <title>Whole-genome sequencing of Saccharopolyspora endophytica KCTC 19397.</title>
        <authorList>
            <person name="Ay H."/>
            <person name="Saygin H."/>
            <person name="Sahin N."/>
        </authorList>
    </citation>
    <scope>NUCLEOTIDE SEQUENCE [LARGE SCALE GENOMIC DNA]</scope>
    <source>
        <strain evidence="2 3">KCTC 19397</strain>
    </source>
</reference>
<comment type="caution">
    <text evidence="2">The sequence shown here is derived from an EMBL/GenBank/DDBJ whole genome shotgun (WGS) entry which is preliminary data.</text>
</comment>
<evidence type="ECO:0000313" key="2">
    <source>
        <dbReference type="EMBL" id="MBQ0925918.1"/>
    </source>
</evidence>
<gene>
    <name evidence="2" type="ORF">KBO27_18360</name>
</gene>
<sequence length="175" mass="19477">MVHDLGFSEAVGLWWDGQKLEDFTMYGLPMLWWARMGKYLQFVSGAMVVLDLIGPAWFRRAGSRIFDWVLTTHSERFAKIVGRVAAALGFPSLACVLFMMFGPSPRTFDPDTYYLANIGLSVLFTVTLMACLAVFTPYFLWVLSGAISLGRHGHAAKWVSVVLFAAGFHLDLLGS</sequence>
<organism evidence="2 3">
    <name type="scientific">Saccharopolyspora endophytica</name>
    <dbReference type="NCBI Taxonomy" id="543886"/>
    <lineage>
        <taxon>Bacteria</taxon>
        <taxon>Bacillati</taxon>
        <taxon>Actinomycetota</taxon>
        <taxon>Actinomycetes</taxon>
        <taxon>Pseudonocardiales</taxon>
        <taxon>Pseudonocardiaceae</taxon>
        <taxon>Saccharopolyspora</taxon>
    </lineage>
</organism>
<accession>A0ABS5DHZ7</accession>
<feature type="transmembrane region" description="Helical" evidence="1">
    <location>
        <begin position="39"/>
        <end position="59"/>
    </location>
</feature>
<feature type="transmembrane region" description="Helical" evidence="1">
    <location>
        <begin position="80"/>
        <end position="101"/>
    </location>
</feature>
<keyword evidence="1" id="KW-0812">Transmembrane</keyword>
<dbReference type="RefSeq" id="WP_210971138.1">
    <property type="nucleotide sequence ID" value="NZ_JAGPXE010000007.1"/>
</dbReference>
<evidence type="ECO:0000313" key="3">
    <source>
        <dbReference type="Proteomes" id="UP000674084"/>
    </source>
</evidence>
<name>A0ABS5DHZ7_9PSEU</name>
<keyword evidence="1" id="KW-1133">Transmembrane helix</keyword>
<protein>
    <submittedName>
        <fullName evidence="2">Uncharacterized protein</fullName>
    </submittedName>
</protein>
<keyword evidence="1" id="KW-0472">Membrane</keyword>